<dbReference type="EMBL" id="GAKP01010553">
    <property type="protein sequence ID" value="JAC48399.1"/>
    <property type="molecule type" value="Transcribed_RNA"/>
</dbReference>
<dbReference type="Pfam" id="PF00096">
    <property type="entry name" value="zf-C2H2"/>
    <property type="match status" value="2"/>
</dbReference>
<accession>A0A034W140</accession>
<feature type="domain" description="C2H2-type" evidence="6">
    <location>
        <begin position="267"/>
        <end position="294"/>
    </location>
</feature>
<feature type="domain" description="C2H2-type" evidence="6">
    <location>
        <begin position="181"/>
        <end position="209"/>
    </location>
</feature>
<feature type="domain" description="C2H2-type" evidence="6">
    <location>
        <begin position="211"/>
        <end position="238"/>
    </location>
</feature>
<dbReference type="PROSITE" id="PS00028">
    <property type="entry name" value="ZINC_FINGER_C2H2_1"/>
    <property type="match status" value="6"/>
</dbReference>
<evidence type="ECO:0000256" key="3">
    <source>
        <dbReference type="ARBA" id="ARBA00022771"/>
    </source>
</evidence>
<feature type="domain" description="C2H2-type" evidence="6">
    <location>
        <begin position="239"/>
        <end position="266"/>
    </location>
</feature>
<keyword evidence="2" id="KW-0677">Repeat</keyword>
<dbReference type="InterPro" id="IPR036236">
    <property type="entry name" value="Znf_C2H2_sf"/>
</dbReference>
<keyword evidence="4" id="KW-0862">Zinc</keyword>
<evidence type="ECO:0000256" key="4">
    <source>
        <dbReference type="ARBA" id="ARBA00022833"/>
    </source>
</evidence>
<dbReference type="PROSITE" id="PS50157">
    <property type="entry name" value="ZINC_FINGER_C2H2_2"/>
    <property type="match status" value="6"/>
</dbReference>
<dbReference type="PANTHER" id="PTHR24379">
    <property type="entry name" value="KRAB AND ZINC FINGER DOMAIN-CONTAINING"/>
    <property type="match status" value="1"/>
</dbReference>
<keyword evidence="1" id="KW-0479">Metal-binding</keyword>
<reference evidence="7" key="1">
    <citation type="journal article" date="2014" name="BMC Genomics">
        <title>Characterizing the developmental transcriptome of the oriental fruit fly, Bactrocera dorsalis (Diptera: Tephritidae) through comparative genomic analysis with Drosophila melanogaster utilizing modENCODE datasets.</title>
        <authorList>
            <person name="Geib S.M."/>
            <person name="Calla B."/>
            <person name="Hall B."/>
            <person name="Hou S."/>
            <person name="Manoukis N.C."/>
        </authorList>
    </citation>
    <scope>NUCLEOTIDE SEQUENCE</scope>
    <source>
        <strain evidence="7">Punador</strain>
    </source>
</reference>
<proteinExistence type="predicted"/>
<keyword evidence="3 5" id="KW-0863">Zinc-finger</keyword>
<name>A0A034W140_BACDO</name>
<dbReference type="SUPFAM" id="SSF57667">
    <property type="entry name" value="beta-beta-alpha zinc fingers"/>
    <property type="match status" value="3"/>
</dbReference>
<sequence length="407" mass="48099">MRCLLCRVFLNECDEIEDINKKSPFSKKSLRSIVEYLAKISKPPLVVTWTNQFNECYICKTCYYDLLLYDEHMVKLLEIQKRIISFLRNPELSDELIATQALDECIEDGNIKIEEIDISIQSTTGESFTGDENNTDKTFIEREEKPESITDDGEDFRDIEELVLDTIKDPPASVRKYNIPSKCEICSTVYKSKALLNRHINVAHKPSKQIWKCEVCGIIAKDEEYLELHKNIHEGRSDLECRFCNKRYSRKINVIRHMHKHWDKKNFQCERCGLRFSELPLYYNHKLQHDAEDDPLICAVCNQSFKTRRTYRNHLWVHRDDRPRYSCEICGKSFVEKYTLKVHLRCHTDKDAERIGGRRKMKPSVHQEENTFECIICSDQFSSRDICNQHMKEQHDVILKSEDKLII</sequence>
<evidence type="ECO:0000256" key="1">
    <source>
        <dbReference type="ARBA" id="ARBA00022723"/>
    </source>
</evidence>
<feature type="domain" description="C2H2-type" evidence="6">
    <location>
        <begin position="296"/>
        <end position="323"/>
    </location>
</feature>
<dbReference type="FunFam" id="3.30.160.60:FF:001384">
    <property type="entry name" value="Zinc finger protein"/>
    <property type="match status" value="1"/>
</dbReference>
<evidence type="ECO:0000256" key="5">
    <source>
        <dbReference type="PROSITE-ProRule" id="PRU00042"/>
    </source>
</evidence>
<evidence type="ECO:0000256" key="2">
    <source>
        <dbReference type="ARBA" id="ARBA00022737"/>
    </source>
</evidence>
<dbReference type="GO" id="GO:0008270">
    <property type="term" value="F:zinc ion binding"/>
    <property type="evidence" value="ECO:0007669"/>
    <property type="project" value="UniProtKB-KW"/>
</dbReference>
<feature type="domain" description="C2H2-type" evidence="6">
    <location>
        <begin position="325"/>
        <end position="352"/>
    </location>
</feature>
<dbReference type="Pfam" id="PF12874">
    <property type="entry name" value="zf-met"/>
    <property type="match status" value="1"/>
</dbReference>
<dbReference type="SMART" id="SM00355">
    <property type="entry name" value="ZnF_C2H2"/>
    <property type="match status" value="7"/>
</dbReference>
<evidence type="ECO:0000259" key="6">
    <source>
        <dbReference type="PROSITE" id="PS50157"/>
    </source>
</evidence>
<organism evidence="7">
    <name type="scientific">Bactrocera dorsalis</name>
    <name type="common">Oriental fruit fly</name>
    <name type="synonym">Dacus dorsalis</name>
    <dbReference type="NCBI Taxonomy" id="27457"/>
    <lineage>
        <taxon>Eukaryota</taxon>
        <taxon>Metazoa</taxon>
        <taxon>Ecdysozoa</taxon>
        <taxon>Arthropoda</taxon>
        <taxon>Hexapoda</taxon>
        <taxon>Insecta</taxon>
        <taxon>Pterygota</taxon>
        <taxon>Neoptera</taxon>
        <taxon>Endopterygota</taxon>
        <taxon>Diptera</taxon>
        <taxon>Brachycera</taxon>
        <taxon>Muscomorpha</taxon>
        <taxon>Tephritoidea</taxon>
        <taxon>Tephritidae</taxon>
        <taxon>Bactrocera</taxon>
        <taxon>Bactrocera</taxon>
    </lineage>
</organism>
<evidence type="ECO:0000313" key="7">
    <source>
        <dbReference type="EMBL" id="JAC48399.1"/>
    </source>
</evidence>
<protein>
    <submittedName>
        <fullName evidence="7">Serendipity locus protein delta</fullName>
    </submittedName>
</protein>
<dbReference type="Gene3D" id="3.30.160.60">
    <property type="entry name" value="Classic Zinc Finger"/>
    <property type="match status" value="3"/>
</dbReference>
<dbReference type="AlphaFoldDB" id="A0A034W140"/>
<dbReference type="InterPro" id="IPR013087">
    <property type="entry name" value="Znf_C2H2_type"/>
</dbReference>
<dbReference type="OrthoDB" id="3533395at2759"/>
<gene>
    <name evidence="7" type="primary">SRYD</name>
</gene>
<dbReference type="PANTHER" id="PTHR24379:SF121">
    <property type="entry name" value="C2H2-TYPE DOMAIN-CONTAINING PROTEIN"/>
    <property type="match status" value="1"/>
</dbReference>